<accession>A0ABX8JT16</accession>
<evidence type="ECO:0000313" key="3">
    <source>
        <dbReference type="Proteomes" id="UP000683493"/>
    </source>
</evidence>
<protein>
    <submittedName>
        <fullName evidence="2">Pilus assembly protein PilP</fullName>
    </submittedName>
</protein>
<dbReference type="Pfam" id="PF04351">
    <property type="entry name" value="PilP"/>
    <property type="match status" value="1"/>
</dbReference>
<dbReference type="InterPro" id="IPR007446">
    <property type="entry name" value="PilP"/>
</dbReference>
<keyword evidence="3" id="KW-1185">Reference proteome</keyword>
<dbReference type="EMBL" id="CP076724">
    <property type="protein sequence ID" value="QWV99747.1"/>
    <property type="molecule type" value="Genomic_DNA"/>
</dbReference>
<feature type="region of interest" description="Disordered" evidence="1">
    <location>
        <begin position="22"/>
        <end position="60"/>
    </location>
</feature>
<dbReference type="PROSITE" id="PS51257">
    <property type="entry name" value="PROKAR_LIPOPROTEIN"/>
    <property type="match status" value="1"/>
</dbReference>
<evidence type="ECO:0000313" key="2">
    <source>
        <dbReference type="EMBL" id="QWV99747.1"/>
    </source>
</evidence>
<gene>
    <name evidence="2" type="ORF">KP005_11630</name>
</gene>
<organism evidence="2 3">
    <name type="scientific">Geomonas diazotrophica</name>
    <dbReference type="NCBI Taxonomy" id="2843197"/>
    <lineage>
        <taxon>Bacteria</taxon>
        <taxon>Pseudomonadati</taxon>
        <taxon>Thermodesulfobacteriota</taxon>
        <taxon>Desulfuromonadia</taxon>
        <taxon>Geobacterales</taxon>
        <taxon>Geobacteraceae</taxon>
        <taxon>Geomonas</taxon>
    </lineage>
</organism>
<feature type="compositionally biased region" description="Pro residues" evidence="1">
    <location>
        <begin position="27"/>
        <end position="48"/>
    </location>
</feature>
<reference evidence="2 3" key="1">
    <citation type="submission" date="2021-06" db="EMBL/GenBank/DDBJ databases">
        <title>Gemonas diversity in paddy soil.</title>
        <authorList>
            <person name="Liu G."/>
        </authorList>
    </citation>
    <scope>NUCLEOTIDE SEQUENCE [LARGE SCALE GENOMIC DNA]</scope>
    <source>
        <strain evidence="2 3">RG29</strain>
    </source>
</reference>
<dbReference type="Proteomes" id="UP000683493">
    <property type="component" value="Chromosome"/>
</dbReference>
<evidence type="ECO:0000256" key="1">
    <source>
        <dbReference type="SAM" id="MobiDB-lite"/>
    </source>
</evidence>
<sequence>MPINRNSTPLLMLLLALSAGCKKEEPPAAPPPAPAAAAPAPAPKPAPPVQQQLSSAAKVGTAVSFKKDPFKPLLVPQAPVAPAGQGARPSGPPPADLLPIQSFEVNKFKVTGIIAGLRENKALVIDPNGKGYVVKVGMQIGNANGRISRITASTVEVVEKSGRKSKTIVLTLAKKR</sequence>
<name>A0ABX8JT16_9BACT</name>
<proteinExistence type="predicted"/>